<protein>
    <submittedName>
        <fullName evidence="2">Uncharacterized protein</fullName>
    </submittedName>
</protein>
<dbReference type="AlphaFoldDB" id="W9S8E6"/>
<feature type="compositionally biased region" description="Acidic residues" evidence="1">
    <location>
        <begin position="124"/>
        <end position="142"/>
    </location>
</feature>
<feature type="region of interest" description="Disordered" evidence="1">
    <location>
        <begin position="124"/>
        <end position="165"/>
    </location>
</feature>
<dbReference type="EMBL" id="KE346247">
    <property type="protein sequence ID" value="EXC31277.1"/>
    <property type="molecule type" value="Genomic_DNA"/>
</dbReference>
<feature type="compositionally biased region" description="Polar residues" evidence="1">
    <location>
        <begin position="60"/>
        <end position="69"/>
    </location>
</feature>
<evidence type="ECO:0000313" key="3">
    <source>
        <dbReference type="Proteomes" id="UP000030645"/>
    </source>
</evidence>
<proteinExistence type="predicted"/>
<feature type="compositionally biased region" description="Low complexity" evidence="1">
    <location>
        <begin position="1"/>
        <end position="15"/>
    </location>
</feature>
<name>W9S8E6_9ROSA</name>
<sequence length="205" mass="23222">MADQQLVQKQEVIQQSPLEAPPHSTEPPDFSVLRLDHQQDHSPCANCGFSGAGNSHKRPSPTSINSQQPKKLILDPNTPTAYPLLRRCVSGPLHLPPPNLTKIRNCWKEINLSMEEFMRVEHESEDQTESLVEEEEPEEENGGVETTTYHGYDKDINATNGPEKELQESLSVERDGKYLNIHFECHCGKRYHFLLVGGSCFYKLL</sequence>
<gene>
    <name evidence="2" type="ORF">L484_011356</name>
</gene>
<keyword evidence="3" id="KW-1185">Reference proteome</keyword>
<organism evidence="2 3">
    <name type="scientific">Morus notabilis</name>
    <dbReference type="NCBI Taxonomy" id="981085"/>
    <lineage>
        <taxon>Eukaryota</taxon>
        <taxon>Viridiplantae</taxon>
        <taxon>Streptophyta</taxon>
        <taxon>Embryophyta</taxon>
        <taxon>Tracheophyta</taxon>
        <taxon>Spermatophyta</taxon>
        <taxon>Magnoliopsida</taxon>
        <taxon>eudicotyledons</taxon>
        <taxon>Gunneridae</taxon>
        <taxon>Pentapetalae</taxon>
        <taxon>rosids</taxon>
        <taxon>fabids</taxon>
        <taxon>Rosales</taxon>
        <taxon>Moraceae</taxon>
        <taxon>Moreae</taxon>
        <taxon>Morus</taxon>
    </lineage>
</organism>
<feature type="region of interest" description="Disordered" evidence="1">
    <location>
        <begin position="1"/>
        <end position="30"/>
    </location>
</feature>
<dbReference type="Proteomes" id="UP000030645">
    <property type="component" value="Unassembled WGS sequence"/>
</dbReference>
<feature type="compositionally biased region" description="Basic and acidic residues" evidence="1">
    <location>
        <begin position="151"/>
        <end position="165"/>
    </location>
</feature>
<reference evidence="3" key="1">
    <citation type="submission" date="2013-01" db="EMBL/GenBank/DDBJ databases">
        <title>Draft Genome Sequence of a Mulberry Tree, Morus notabilis C.K. Schneid.</title>
        <authorList>
            <person name="He N."/>
            <person name="Zhao S."/>
        </authorList>
    </citation>
    <scope>NUCLEOTIDE SEQUENCE</scope>
</reference>
<feature type="region of interest" description="Disordered" evidence="1">
    <location>
        <begin position="46"/>
        <end position="73"/>
    </location>
</feature>
<evidence type="ECO:0000256" key="1">
    <source>
        <dbReference type="SAM" id="MobiDB-lite"/>
    </source>
</evidence>
<evidence type="ECO:0000313" key="2">
    <source>
        <dbReference type="EMBL" id="EXC31277.1"/>
    </source>
</evidence>
<accession>W9S8E6</accession>